<dbReference type="PANTHER" id="PTHR30399">
    <property type="entry name" value="UNCHARACTERIZED PROTEIN YGJP"/>
    <property type="match status" value="1"/>
</dbReference>
<evidence type="ECO:0000259" key="1">
    <source>
        <dbReference type="Pfam" id="PF01863"/>
    </source>
</evidence>
<dbReference type="CDD" id="cd07344">
    <property type="entry name" value="M48_yhfN_like"/>
    <property type="match status" value="1"/>
</dbReference>
<dbReference type="InterPro" id="IPR002725">
    <property type="entry name" value="YgjP-like_metallopeptidase"/>
</dbReference>
<dbReference type="PANTHER" id="PTHR30399:SF1">
    <property type="entry name" value="UTP PYROPHOSPHATASE"/>
    <property type="match status" value="1"/>
</dbReference>
<sequence length="261" mass="29146">MAKNNTTQRATMMVAGREVGVVLKANKRARRMILKVDPVRREVTITSPSIRGFSNALAFAQKHEAWVAERLEDLPEPVPFVDGAIIPVRGEPHVIVHDREGRARAPVRIEGPQINADPDLPLFATSDGPARLLVSGDAAHINRRVTDWLKREARRDLEDATLAHAAAYGTSPARITLRDTASRWGSCSTSRVINYSWRLIFAPPYALDYVVAHEAAHLIEHNHGPNFWRLVKTRIDDIERAKIWLTENGAALHRYGADPIS</sequence>
<evidence type="ECO:0000313" key="2">
    <source>
        <dbReference type="EMBL" id="CDO58225.1"/>
    </source>
</evidence>
<dbReference type="Gene3D" id="3.30.2010.10">
    <property type="entry name" value="Metalloproteases ('zincins'), catalytic domain"/>
    <property type="match status" value="1"/>
</dbReference>
<dbReference type="GO" id="GO:0016787">
    <property type="term" value="F:hydrolase activity"/>
    <property type="evidence" value="ECO:0007669"/>
    <property type="project" value="UniProtKB-KW"/>
</dbReference>
<feature type="domain" description="YgjP-like metallopeptidase" evidence="1">
    <location>
        <begin position="31"/>
        <end position="247"/>
    </location>
</feature>
<dbReference type="KEGG" id="pect:BN1012_Phect11"/>
<accession>X5MK43</accession>
<dbReference type="HOGENOM" id="CLU_065947_2_1_5"/>
<keyword evidence="3" id="KW-1185">Reference proteome</keyword>
<proteinExistence type="predicted"/>
<reference evidence="2 3" key="1">
    <citation type="journal article" date="2014" name="Front. Genet.">
        <title>Genome and metabolic network of "Candidatus Phaeomarinobacter ectocarpi" Ec32, a new candidate genus of Alphaproteobacteria frequently associated with brown algae.</title>
        <authorList>
            <person name="Dittami S.M."/>
            <person name="Barbeyron T."/>
            <person name="Boyen C."/>
            <person name="Cambefort J."/>
            <person name="Collet G."/>
            <person name="Delage L."/>
            <person name="Gobet A."/>
            <person name="Groisillier A."/>
            <person name="Leblanc C."/>
            <person name="Michel G."/>
            <person name="Scornet D."/>
            <person name="Siegel A."/>
            <person name="Tapia J.E."/>
            <person name="Tonon T."/>
        </authorList>
    </citation>
    <scope>NUCLEOTIDE SEQUENCE [LARGE SCALE GENOMIC DNA]</scope>
    <source>
        <strain evidence="2 3">Ec32</strain>
    </source>
</reference>
<evidence type="ECO:0000313" key="3">
    <source>
        <dbReference type="Proteomes" id="UP000032160"/>
    </source>
</evidence>
<dbReference type="Pfam" id="PF01863">
    <property type="entry name" value="YgjP-like"/>
    <property type="match status" value="1"/>
</dbReference>
<dbReference type="InterPro" id="IPR053136">
    <property type="entry name" value="UTP_pyrophosphatase-like"/>
</dbReference>
<dbReference type="AlphaFoldDB" id="X5MK43"/>
<dbReference type="STRING" id="1458461.BN1012_Phect11"/>
<gene>
    <name evidence="2" type="ORF">BN1012_Phect11</name>
</gene>
<protein>
    <submittedName>
        <fullName evidence="2">Putative predicted metal-dependent hydrolase</fullName>
    </submittedName>
</protein>
<keyword evidence="2" id="KW-0378">Hydrolase</keyword>
<name>X5MK43_9HYPH</name>
<dbReference type="Proteomes" id="UP000032160">
    <property type="component" value="Chromosome I"/>
</dbReference>
<organism evidence="2 3">
    <name type="scientific">Candidatus Phaeomarinibacter ectocarpi</name>
    <dbReference type="NCBI Taxonomy" id="1458461"/>
    <lineage>
        <taxon>Bacteria</taxon>
        <taxon>Pseudomonadati</taxon>
        <taxon>Pseudomonadota</taxon>
        <taxon>Alphaproteobacteria</taxon>
        <taxon>Hyphomicrobiales</taxon>
        <taxon>Parvibaculaceae</taxon>
        <taxon>Candidatus Phaeomarinibacter</taxon>
    </lineage>
</organism>
<dbReference type="EMBL" id="HG966617">
    <property type="protein sequence ID" value="CDO58225.1"/>
    <property type="molecule type" value="Genomic_DNA"/>
</dbReference>